<dbReference type="Gene3D" id="2.10.230.10">
    <property type="entry name" value="Heat shock protein DnaJ, cysteine-rich domain"/>
    <property type="match status" value="1"/>
</dbReference>
<dbReference type="InterPro" id="IPR036410">
    <property type="entry name" value="HSP_DnaJ_Cys-rich_dom_sf"/>
</dbReference>
<organism evidence="1 2">
    <name type="scientific">Salibacterium salarium</name>
    <dbReference type="NCBI Taxonomy" id="284579"/>
    <lineage>
        <taxon>Bacteria</taxon>
        <taxon>Bacillati</taxon>
        <taxon>Bacillota</taxon>
        <taxon>Bacilli</taxon>
        <taxon>Bacillales</taxon>
        <taxon>Bacillaceae</taxon>
    </lineage>
</organism>
<dbReference type="SUPFAM" id="SSF57938">
    <property type="entry name" value="DnaJ/Hsp40 cysteine-rich domain"/>
    <property type="match status" value="1"/>
</dbReference>
<proteinExistence type="predicted"/>
<keyword evidence="1" id="KW-0645">Protease</keyword>
<dbReference type="RefSeq" id="WP_125561035.1">
    <property type="nucleotide sequence ID" value="NZ_RBVX01000041.1"/>
</dbReference>
<evidence type="ECO:0000313" key="1">
    <source>
        <dbReference type="EMBL" id="RSL30170.1"/>
    </source>
</evidence>
<evidence type="ECO:0000313" key="2">
    <source>
        <dbReference type="Proteomes" id="UP000275076"/>
    </source>
</evidence>
<dbReference type="OrthoDB" id="2882832at2"/>
<keyword evidence="1" id="KW-0031">Aminopeptidase</keyword>
<comment type="caution">
    <text evidence="1">The sequence shown here is derived from an EMBL/GenBank/DDBJ whole genome shotgun (WGS) entry which is preliminary data.</text>
</comment>
<sequence>MNLWQMWSDWRESARNNKIEAMQKQGKCPDCRGRGIQLVPNEYYYTDPLSCPGCEGSGAFSDWENRYY</sequence>
<dbReference type="EMBL" id="RBVX01000041">
    <property type="protein sequence ID" value="RSL30170.1"/>
    <property type="molecule type" value="Genomic_DNA"/>
</dbReference>
<keyword evidence="1" id="KW-0378">Hydrolase</keyword>
<dbReference type="AlphaFoldDB" id="A0A428MVJ8"/>
<keyword evidence="2" id="KW-1185">Reference proteome</keyword>
<dbReference type="Proteomes" id="UP000275076">
    <property type="component" value="Unassembled WGS sequence"/>
</dbReference>
<accession>A0A428MVJ8</accession>
<reference evidence="1 2" key="1">
    <citation type="submission" date="2018-10" db="EMBL/GenBank/DDBJ databases">
        <title>Draft genome sequence of Bacillus salarius IM0101, isolated from a hypersaline soil in Inner Mongolia, China.</title>
        <authorList>
            <person name="Yamprayoonswat W."/>
            <person name="Boonvisut S."/>
            <person name="Jumpathong W."/>
            <person name="Sittihan S."/>
            <person name="Ruangsuj P."/>
            <person name="Wanthongcharoen S."/>
            <person name="Thongpramul N."/>
            <person name="Pimmason S."/>
            <person name="Yu B."/>
            <person name="Yasawong M."/>
        </authorList>
    </citation>
    <scope>NUCLEOTIDE SEQUENCE [LARGE SCALE GENOMIC DNA]</scope>
    <source>
        <strain evidence="1 2">IM0101</strain>
    </source>
</reference>
<protein>
    <submittedName>
        <fullName evidence="1">Methionine aminopeptidase</fullName>
    </submittedName>
</protein>
<gene>
    <name evidence="1" type="ORF">D7Z54_27135</name>
</gene>
<name>A0A428MVJ8_9BACI</name>
<dbReference type="GO" id="GO:0004177">
    <property type="term" value="F:aminopeptidase activity"/>
    <property type="evidence" value="ECO:0007669"/>
    <property type="project" value="UniProtKB-KW"/>
</dbReference>